<dbReference type="VEuPathDB" id="TriTrypDB:ADEAN_000372300"/>
<organism evidence="2 3">
    <name type="scientific">Angomonas deanei</name>
    <dbReference type="NCBI Taxonomy" id="59799"/>
    <lineage>
        <taxon>Eukaryota</taxon>
        <taxon>Discoba</taxon>
        <taxon>Euglenozoa</taxon>
        <taxon>Kinetoplastea</taxon>
        <taxon>Metakinetoplastina</taxon>
        <taxon>Trypanosomatida</taxon>
        <taxon>Trypanosomatidae</taxon>
        <taxon>Strigomonadinae</taxon>
        <taxon>Angomonas</taxon>
    </lineage>
</organism>
<sequence>MAEPNNALVESNPNFLTLPTEEFLTSYHLQPIIDDSWIREEELVHLDDLRENEGGERIKRELLQNYQVKARGSTINPVLEGMNYQEMFFAQYNQNERYTDQFAAEKYKKQNLENYRQRRPSREMNERFVEEGMPTDKVETIENAIYTKLGMDTHLPLTEKSQNEEEQQEDTVGEREI</sequence>
<dbReference type="Proteomes" id="UP000515908">
    <property type="component" value="Chromosome 06"/>
</dbReference>
<feature type="region of interest" description="Disordered" evidence="1">
    <location>
        <begin position="153"/>
        <end position="177"/>
    </location>
</feature>
<evidence type="ECO:0000313" key="3">
    <source>
        <dbReference type="Proteomes" id="UP000515908"/>
    </source>
</evidence>
<dbReference type="AlphaFoldDB" id="A0A7G2CDP8"/>
<gene>
    <name evidence="2" type="ORF">ADEAN_000372300</name>
</gene>
<keyword evidence="3" id="KW-1185">Reference proteome</keyword>
<proteinExistence type="predicted"/>
<name>A0A7G2CDP8_9TRYP</name>
<reference evidence="2 3" key="1">
    <citation type="submission" date="2020-08" db="EMBL/GenBank/DDBJ databases">
        <authorList>
            <person name="Newling K."/>
            <person name="Davey J."/>
            <person name="Forrester S."/>
        </authorList>
    </citation>
    <scope>NUCLEOTIDE SEQUENCE [LARGE SCALE GENOMIC DNA]</scope>
    <source>
        <strain evidence="3">Crithidia deanei Carvalho (ATCC PRA-265)</strain>
    </source>
</reference>
<protein>
    <submittedName>
        <fullName evidence="2">Uncharacterized protein</fullName>
    </submittedName>
</protein>
<evidence type="ECO:0000256" key="1">
    <source>
        <dbReference type="SAM" id="MobiDB-lite"/>
    </source>
</evidence>
<evidence type="ECO:0000313" key="2">
    <source>
        <dbReference type="EMBL" id="CAD2216262.1"/>
    </source>
</evidence>
<accession>A0A7G2CDP8</accession>
<dbReference type="EMBL" id="LR877150">
    <property type="protein sequence ID" value="CAD2216262.1"/>
    <property type="molecule type" value="Genomic_DNA"/>
</dbReference>